<dbReference type="InterPro" id="IPR011604">
    <property type="entry name" value="PDDEXK-like_dom_sf"/>
</dbReference>
<dbReference type="Gene3D" id="3.90.320.10">
    <property type="match status" value="1"/>
</dbReference>
<proteinExistence type="predicted"/>
<protein>
    <submittedName>
        <fullName evidence="2">PD-(D/E)XK nuclease family protein</fullName>
    </submittedName>
</protein>
<dbReference type="RefSeq" id="WP_340361297.1">
    <property type="nucleotide sequence ID" value="NZ_JBBKZU010000030.1"/>
</dbReference>
<reference evidence="2 3" key="1">
    <citation type="submission" date="2024-03" db="EMBL/GenBank/DDBJ databases">
        <title>Novel species of the genus Variovorax.</title>
        <authorList>
            <person name="Liu Q."/>
            <person name="Xin Y.-H."/>
        </authorList>
    </citation>
    <scope>NUCLEOTIDE SEQUENCE [LARGE SCALE GENOMIC DNA]</scope>
    <source>
        <strain evidence="2 3">KACC 18899</strain>
    </source>
</reference>
<sequence length="638" mass="69457">MTRSLKHVEGSGSDATFLATGFPACGFNSASDLRPALQALGLALEMCWAPVHVERLVEFLSHPFGPFSRRARGRLARAFSDQPGLGGDAWARAKTDIGGWEGGPAMLDEVAYWLEGERWSRKDGTPLDALIGRTEKVRGALQRRATGKDANAAAAVSAALHQCTAVLEGLAEFKRQGVPALTPRQVEQLLATSTPGGAGNPAAVAQMGCLKSATTPDTCIEAADEVLWWMPSTPALPAPLPWSTEEVAALKVLGVELRDPRQELELLAMQWLRPLLAARKKFAIVLPPPGAEEHPLCQLIKRLAPGIKVERIDEAIYGAHQDVISHTVEDVLLKPAERYIELGRPIAPRRAEQSYSSLELLFKNPAVAAVSNVAALESSASLWASRENTLLGNLAHRVVELLFQQQGALAWSDSQTLAWFDGMVDGLLAAEGINLLMQGAGVTEARFKRVCGSAICALLHHLQSAKAVRVETEVHFKGMLGTVELGGRIDLLAYFADKGIAALDLKWTRGKWFAEVLSEGKYLQLALYSHLTEQKHGIKPAALGYFVFDRGDLFVTAPDVFPTAQVRSPRNGVTTHELLEQAKASWSWRMGQWKAGTIEFVPYLDDLQEYQGDEGTLPVEKLGPFYAEEFTLLGGWEP</sequence>
<organism evidence="2 3">
    <name type="scientific">Variovorax ureilyticus</name>
    <dbReference type="NCBI Taxonomy" id="1836198"/>
    <lineage>
        <taxon>Bacteria</taxon>
        <taxon>Pseudomonadati</taxon>
        <taxon>Pseudomonadota</taxon>
        <taxon>Betaproteobacteria</taxon>
        <taxon>Burkholderiales</taxon>
        <taxon>Comamonadaceae</taxon>
        <taxon>Variovorax</taxon>
    </lineage>
</organism>
<evidence type="ECO:0000313" key="2">
    <source>
        <dbReference type="EMBL" id="MEJ8816102.1"/>
    </source>
</evidence>
<keyword evidence="3" id="KW-1185">Reference proteome</keyword>
<dbReference type="EMBL" id="JBBKZU010000030">
    <property type="protein sequence ID" value="MEJ8816102.1"/>
    <property type="molecule type" value="Genomic_DNA"/>
</dbReference>
<gene>
    <name evidence="2" type="ORF">WKW77_33975</name>
</gene>
<feature type="domain" description="PD-(D/E)XK endonuclease-like" evidence="1">
    <location>
        <begin position="354"/>
        <end position="602"/>
    </location>
</feature>
<evidence type="ECO:0000313" key="3">
    <source>
        <dbReference type="Proteomes" id="UP001365846"/>
    </source>
</evidence>
<dbReference type="InterPro" id="IPR038726">
    <property type="entry name" value="PDDEXK_AddAB-type"/>
</dbReference>
<accession>A0ABU8VQZ8</accession>
<dbReference type="Pfam" id="PF12705">
    <property type="entry name" value="PDDEXK_1"/>
    <property type="match status" value="1"/>
</dbReference>
<evidence type="ECO:0000259" key="1">
    <source>
        <dbReference type="Pfam" id="PF12705"/>
    </source>
</evidence>
<name>A0ABU8VQZ8_9BURK</name>
<comment type="caution">
    <text evidence="2">The sequence shown here is derived from an EMBL/GenBank/DDBJ whole genome shotgun (WGS) entry which is preliminary data.</text>
</comment>
<dbReference type="Proteomes" id="UP001365846">
    <property type="component" value="Unassembled WGS sequence"/>
</dbReference>